<proteinExistence type="predicted"/>
<name>A0A4Z1KLF0_9HELO</name>
<gene>
    <name evidence="2" type="ORF">BPOR_0328g00040</name>
</gene>
<dbReference type="EMBL" id="PQXO01000327">
    <property type="protein sequence ID" value="TGO86166.1"/>
    <property type="molecule type" value="Genomic_DNA"/>
</dbReference>
<reference evidence="2 3" key="1">
    <citation type="submission" date="2017-12" db="EMBL/GenBank/DDBJ databases">
        <title>Comparative genomics of Botrytis spp.</title>
        <authorList>
            <person name="Valero-Jimenez C.A."/>
            <person name="Tapia P."/>
            <person name="Veloso J."/>
            <person name="Silva-Moreno E."/>
            <person name="Staats M."/>
            <person name="Valdes J.H."/>
            <person name="Van Kan J.A.L."/>
        </authorList>
    </citation>
    <scope>NUCLEOTIDE SEQUENCE [LARGE SCALE GENOMIC DNA]</scope>
    <source>
        <strain evidence="2 3">MUCL3349</strain>
    </source>
</reference>
<feature type="compositionally biased region" description="Basic residues" evidence="1">
    <location>
        <begin position="136"/>
        <end position="151"/>
    </location>
</feature>
<comment type="caution">
    <text evidence="2">The sequence shown here is derived from an EMBL/GenBank/DDBJ whole genome shotgun (WGS) entry which is preliminary data.</text>
</comment>
<keyword evidence="3" id="KW-1185">Reference proteome</keyword>
<dbReference type="Proteomes" id="UP000297280">
    <property type="component" value="Unassembled WGS sequence"/>
</dbReference>
<feature type="region of interest" description="Disordered" evidence="1">
    <location>
        <begin position="38"/>
        <end position="176"/>
    </location>
</feature>
<dbReference type="OrthoDB" id="3556885at2759"/>
<evidence type="ECO:0000256" key="1">
    <source>
        <dbReference type="SAM" id="MobiDB-lite"/>
    </source>
</evidence>
<protein>
    <submittedName>
        <fullName evidence="2">Uncharacterized protein</fullName>
    </submittedName>
</protein>
<evidence type="ECO:0000313" key="2">
    <source>
        <dbReference type="EMBL" id="TGO86166.1"/>
    </source>
</evidence>
<feature type="compositionally biased region" description="Basic and acidic residues" evidence="1">
    <location>
        <begin position="161"/>
        <end position="176"/>
    </location>
</feature>
<feature type="compositionally biased region" description="Basic residues" evidence="1">
    <location>
        <begin position="111"/>
        <end position="121"/>
    </location>
</feature>
<accession>A0A4Z1KLF0</accession>
<evidence type="ECO:0000313" key="3">
    <source>
        <dbReference type="Proteomes" id="UP000297280"/>
    </source>
</evidence>
<feature type="compositionally biased region" description="Pro residues" evidence="1">
    <location>
        <begin position="75"/>
        <end position="89"/>
    </location>
</feature>
<sequence>MESDTNKTEVEVPNPLPADLVEAAEILLVLVNKRVTDEEAVWIEEVRQRPEVPPSDDEDDAVSSDATIDYRESPTPEPTPPNPTKPLSPPETLTESDDSKSRSSQEAVSRPLKHGVAKRKRGAENANSSTATPLAKKPRQRANKSSAKKQKSAAAKVPMTAEERKAAREAKAEEERQIYRQKAYKPRARKELDVKFDAIGVPLAAEGIPAELAVVEKKPRAARIKSKQTQSQP</sequence>
<organism evidence="2 3">
    <name type="scientific">Botrytis porri</name>
    <dbReference type="NCBI Taxonomy" id="87229"/>
    <lineage>
        <taxon>Eukaryota</taxon>
        <taxon>Fungi</taxon>
        <taxon>Dikarya</taxon>
        <taxon>Ascomycota</taxon>
        <taxon>Pezizomycotina</taxon>
        <taxon>Leotiomycetes</taxon>
        <taxon>Helotiales</taxon>
        <taxon>Sclerotiniaceae</taxon>
        <taxon>Botrytis</taxon>
    </lineage>
</organism>
<dbReference type="AlphaFoldDB" id="A0A4Z1KLF0"/>